<dbReference type="SUPFAM" id="SSF52777">
    <property type="entry name" value="CoA-dependent acyltransferases"/>
    <property type="match status" value="1"/>
</dbReference>
<dbReference type="Gene3D" id="3.30.559.10">
    <property type="entry name" value="Chloramphenicol acetyltransferase-like domain"/>
    <property type="match status" value="1"/>
</dbReference>
<dbReference type="InterPro" id="IPR000873">
    <property type="entry name" value="AMP-dep_synth/lig_dom"/>
</dbReference>
<evidence type="ECO:0000313" key="4">
    <source>
        <dbReference type="Proteomes" id="UP001207626"/>
    </source>
</evidence>
<feature type="non-terminal residue" evidence="3">
    <location>
        <position position="274"/>
    </location>
</feature>
<gene>
    <name evidence="3" type="ORF">M5X09_28725</name>
</gene>
<dbReference type="PANTHER" id="PTHR45398:SF1">
    <property type="entry name" value="ENZYME, PUTATIVE (JCVI)-RELATED"/>
    <property type="match status" value="1"/>
</dbReference>
<evidence type="ECO:0000259" key="2">
    <source>
        <dbReference type="Pfam" id="PF00668"/>
    </source>
</evidence>
<evidence type="ECO:0000313" key="3">
    <source>
        <dbReference type="EMBL" id="MCY9523583.1"/>
    </source>
</evidence>
<dbReference type="CDD" id="cd19531">
    <property type="entry name" value="LCL_NRPS-like"/>
    <property type="match status" value="1"/>
</dbReference>
<dbReference type="InterPro" id="IPR001242">
    <property type="entry name" value="Condensation_dom"/>
</dbReference>
<proteinExistence type="predicted"/>
<dbReference type="EMBL" id="JAMDLW010000092">
    <property type="protein sequence ID" value="MCY9523583.1"/>
    <property type="molecule type" value="Genomic_DNA"/>
</dbReference>
<accession>A0ABT4E1U2</accession>
<feature type="non-terminal residue" evidence="3">
    <location>
        <position position="1"/>
    </location>
</feature>
<sequence>VAAESGTTLYMVLLAAYTILLHKYTGQEDIIVGTPNAGRTHGDLQPLIGMFVNTLAIRSYPSGSKTFLEYLEEVKETSLGAFENQDYPFEELVEKLQVTRDLSRNPLFDTMFALQNMDDKDFELAGLRLKPYPAEYKVAKFDLSLDVAEGAEGMACSLEYATALYRPESIERMAKHFGRLLEAVAHEPEARLASLRMLTEEEEEQIRHVFNDAEAGRSQQNTVPELFEEQVERTPDRIAVVHEDKQLTYRELNERANRLARTLRAEGVKPEQLV</sequence>
<dbReference type="InterPro" id="IPR023213">
    <property type="entry name" value="CAT-like_dom_sf"/>
</dbReference>
<reference evidence="3 4" key="1">
    <citation type="submission" date="2022-05" db="EMBL/GenBank/DDBJ databases">
        <title>Genome Sequencing of Bee-Associated Microbes.</title>
        <authorList>
            <person name="Dunlap C."/>
        </authorList>
    </citation>
    <scope>NUCLEOTIDE SEQUENCE [LARGE SCALE GENOMIC DNA]</scope>
    <source>
        <strain evidence="3 4">NRRL NRS-1438</strain>
    </source>
</reference>
<dbReference type="Proteomes" id="UP001207626">
    <property type="component" value="Unassembled WGS sequence"/>
</dbReference>
<organism evidence="3 4">
    <name type="scientific">Paenibacillus apiarius</name>
    <dbReference type="NCBI Taxonomy" id="46240"/>
    <lineage>
        <taxon>Bacteria</taxon>
        <taxon>Bacillati</taxon>
        <taxon>Bacillota</taxon>
        <taxon>Bacilli</taxon>
        <taxon>Bacillales</taxon>
        <taxon>Paenibacillaceae</taxon>
        <taxon>Paenibacillus</taxon>
    </lineage>
</organism>
<keyword evidence="4" id="KW-1185">Reference proteome</keyword>
<feature type="domain" description="Condensation" evidence="2">
    <location>
        <begin position="2"/>
        <end position="206"/>
    </location>
</feature>
<comment type="caution">
    <text evidence="3">The sequence shown here is derived from an EMBL/GenBank/DDBJ whole genome shotgun (WGS) entry which is preliminary data.</text>
</comment>
<dbReference type="Pfam" id="PF00668">
    <property type="entry name" value="Condensation"/>
    <property type="match status" value="1"/>
</dbReference>
<protein>
    <submittedName>
        <fullName evidence="3">Condensation domain-containing protein</fullName>
    </submittedName>
</protein>
<dbReference type="Gene3D" id="3.30.559.30">
    <property type="entry name" value="Nonribosomal peptide synthetase, condensation domain"/>
    <property type="match status" value="1"/>
</dbReference>
<dbReference type="Pfam" id="PF00501">
    <property type="entry name" value="AMP-binding"/>
    <property type="match status" value="1"/>
</dbReference>
<dbReference type="PANTHER" id="PTHR45398">
    <property type="match status" value="1"/>
</dbReference>
<dbReference type="SUPFAM" id="SSF56801">
    <property type="entry name" value="Acetyl-CoA synthetase-like"/>
    <property type="match status" value="1"/>
</dbReference>
<evidence type="ECO:0000259" key="1">
    <source>
        <dbReference type="Pfam" id="PF00501"/>
    </source>
</evidence>
<dbReference type="RefSeq" id="WP_268640839.1">
    <property type="nucleotide sequence ID" value="NZ_JAMDLW010000092.1"/>
</dbReference>
<dbReference type="InterPro" id="IPR042099">
    <property type="entry name" value="ANL_N_sf"/>
</dbReference>
<feature type="domain" description="AMP-dependent synthetase/ligase" evidence="1">
    <location>
        <begin position="227"/>
        <end position="274"/>
    </location>
</feature>
<name>A0ABT4E1U2_9BACL</name>
<dbReference type="Gene3D" id="3.40.50.12780">
    <property type="entry name" value="N-terminal domain of ligase-like"/>
    <property type="match status" value="1"/>
</dbReference>